<gene>
    <name evidence="2" type="ORF">L3Y34_002703</name>
    <name evidence="3" type="ORF">L5515_005546</name>
</gene>
<evidence type="ECO:0000313" key="3">
    <source>
        <dbReference type="EMBL" id="UMM25938.1"/>
    </source>
</evidence>
<evidence type="ECO:0000313" key="4">
    <source>
        <dbReference type="Proteomes" id="UP000827892"/>
    </source>
</evidence>
<dbReference type="KEGG" id="cbr:CBG_22928"/>
<dbReference type="OMA" id="FHECHAV"/>
<keyword evidence="5" id="KW-1185">Reference proteome</keyword>
<dbReference type="AlphaFoldDB" id="A0AAE9JCH3"/>
<name>A0AAE9JCH3_CAEBR</name>
<dbReference type="InterPro" id="IPR035334">
    <property type="entry name" value="DUF5390"/>
</dbReference>
<dbReference type="Proteomes" id="UP000829354">
    <property type="component" value="Chromosome III"/>
</dbReference>
<evidence type="ECO:0000256" key="1">
    <source>
        <dbReference type="SAM" id="SignalP"/>
    </source>
</evidence>
<sequence length="174" mass="20332">MRLLLLVVFPALLGALSVINVLPRRNFLPESVFQKLASDDPPDMTQDLTTFKEFVPFYVNLFKEAITKKTRENFLAHMNYVDKEMLFHECHAVQYENYGAYANWFQQFVTYHDDPIVEITSQRQTGNDQGEMILNVDVQAQFKYRQNFDMKVAALNDKKLGWKVLIVDRTLGCR</sequence>
<protein>
    <submittedName>
        <fullName evidence="3">Uncharacterized protein</fullName>
    </submittedName>
</protein>
<dbReference type="Pfam" id="PF17365">
    <property type="entry name" value="DUF5390"/>
    <property type="match status" value="1"/>
</dbReference>
<proteinExistence type="predicted"/>
<organism evidence="3 5">
    <name type="scientific">Caenorhabditis briggsae</name>
    <dbReference type="NCBI Taxonomy" id="6238"/>
    <lineage>
        <taxon>Eukaryota</taxon>
        <taxon>Metazoa</taxon>
        <taxon>Ecdysozoa</taxon>
        <taxon>Nematoda</taxon>
        <taxon>Chromadorea</taxon>
        <taxon>Rhabditida</taxon>
        <taxon>Rhabditina</taxon>
        <taxon>Rhabditomorpha</taxon>
        <taxon>Rhabditoidea</taxon>
        <taxon>Rhabditidae</taxon>
        <taxon>Peloderinae</taxon>
        <taxon>Caenorhabditis</taxon>
    </lineage>
</organism>
<dbReference type="Proteomes" id="UP000827892">
    <property type="component" value="Chromosome III"/>
</dbReference>
<evidence type="ECO:0000313" key="5">
    <source>
        <dbReference type="Proteomes" id="UP000829354"/>
    </source>
</evidence>
<accession>A0AAE9JCH3</accession>
<reference evidence="2 4" key="2">
    <citation type="submission" date="2022-05" db="EMBL/GenBank/DDBJ databases">
        <title>Chromosome-level reference genomes for two strains of Caenorhabditis briggsae: an improved platform for comparative genomics.</title>
        <authorList>
            <person name="Stevens L."/>
            <person name="Andersen E.C."/>
        </authorList>
    </citation>
    <scope>NUCLEOTIDE SEQUENCE [LARGE SCALE GENOMIC DNA]</scope>
    <source>
        <strain evidence="2">QX1410_ONT</strain>
        <tissue evidence="2">Whole-organism</tissue>
    </source>
</reference>
<evidence type="ECO:0000313" key="2">
    <source>
        <dbReference type="EMBL" id="ULU03311.1"/>
    </source>
</evidence>
<feature type="signal peptide" evidence="1">
    <location>
        <begin position="1"/>
        <end position="15"/>
    </location>
</feature>
<dbReference type="EMBL" id="CP092622">
    <property type="protein sequence ID" value="UMM25938.1"/>
    <property type="molecule type" value="Genomic_DNA"/>
</dbReference>
<feature type="chain" id="PRO_5044707472" evidence="1">
    <location>
        <begin position="16"/>
        <end position="174"/>
    </location>
</feature>
<dbReference type="EMBL" id="CP090893">
    <property type="protein sequence ID" value="ULU03311.1"/>
    <property type="molecule type" value="Genomic_DNA"/>
</dbReference>
<keyword evidence="1" id="KW-0732">Signal</keyword>
<reference evidence="3 5" key="1">
    <citation type="submission" date="2022-04" db="EMBL/GenBank/DDBJ databases">
        <title>Chromosome-level reference genomes for two strains of Caenorhabditis briggsae: an improved platform for comparative genomics.</title>
        <authorList>
            <person name="Stevens L."/>
            <person name="Andersen E."/>
        </authorList>
    </citation>
    <scope>NUCLEOTIDE SEQUENCE [LARGE SCALE GENOMIC DNA]</scope>
    <source>
        <strain evidence="3">VX34</strain>
        <tissue evidence="3">Whole-organism</tissue>
    </source>
</reference>